<keyword evidence="9" id="KW-0732">Signal</keyword>
<gene>
    <name evidence="10" type="ORF">BCR24_13520</name>
</gene>
<dbReference type="GO" id="GO:0005576">
    <property type="term" value="C:extracellular region"/>
    <property type="evidence" value="ECO:0007669"/>
    <property type="project" value="UniProtKB-SubCell"/>
</dbReference>
<reference evidence="11" key="1">
    <citation type="submission" date="2016-09" db="EMBL/GenBank/DDBJ databases">
        <authorList>
            <person name="Gulvik C.A."/>
        </authorList>
    </citation>
    <scope>NUCLEOTIDE SEQUENCE [LARGE SCALE GENOMIC DNA]</scope>
    <source>
        <strain evidence="11">LMG 26676</strain>
    </source>
</reference>
<evidence type="ECO:0000313" key="11">
    <source>
        <dbReference type="Proteomes" id="UP000094469"/>
    </source>
</evidence>
<feature type="chain" id="PRO_5039272990" description="Staphopain proregion domain-containing protein" evidence="9">
    <location>
        <begin position="27"/>
        <end position="510"/>
    </location>
</feature>
<feature type="active site" evidence="8">
    <location>
        <position position="219"/>
    </location>
</feature>
<dbReference type="GO" id="GO:0006508">
    <property type="term" value="P:proteolysis"/>
    <property type="evidence" value="ECO:0007669"/>
    <property type="project" value="InterPro"/>
</dbReference>
<dbReference type="InterPro" id="IPR008750">
    <property type="entry name" value="Peptidase_C47"/>
</dbReference>
<evidence type="ECO:0000256" key="1">
    <source>
        <dbReference type="ARBA" id="ARBA00004613"/>
    </source>
</evidence>
<dbReference type="Pfam" id="PF05543">
    <property type="entry name" value="Peptidase_C47"/>
    <property type="match status" value="1"/>
</dbReference>
<evidence type="ECO:0000256" key="9">
    <source>
        <dbReference type="SAM" id="SignalP"/>
    </source>
</evidence>
<dbReference type="InterPro" id="IPR046350">
    <property type="entry name" value="Cystatin_sf"/>
</dbReference>
<evidence type="ECO:0000256" key="5">
    <source>
        <dbReference type="ARBA" id="ARBA00022807"/>
    </source>
</evidence>
<feature type="signal peptide" evidence="9">
    <location>
        <begin position="1"/>
        <end position="26"/>
    </location>
</feature>
<dbReference type="Gene3D" id="3.90.70.10">
    <property type="entry name" value="Cysteine proteinases"/>
    <property type="match status" value="1"/>
</dbReference>
<proteinExistence type="inferred from homology"/>
<dbReference type="SUPFAM" id="SSF54001">
    <property type="entry name" value="Cysteine proteinases"/>
    <property type="match status" value="1"/>
</dbReference>
<organism evidence="10 11">
    <name type="scientific">Enterococcus ureilyticus</name>
    <dbReference type="NCBI Taxonomy" id="1131292"/>
    <lineage>
        <taxon>Bacteria</taxon>
        <taxon>Bacillati</taxon>
        <taxon>Bacillota</taxon>
        <taxon>Bacilli</taxon>
        <taxon>Lactobacillales</taxon>
        <taxon>Enterococcaceae</taxon>
        <taxon>Enterococcus</taxon>
    </lineage>
</organism>
<dbReference type="InterPro" id="IPR038765">
    <property type="entry name" value="Papain-like_cys_pep_sf"/>
</dbReference>
<evidence type="ECO:0008006" key="12">
    <source>
        <dbReference type="Google" id="ProtNLM"/>
    </source>
</evidence>
<evidence type="ECO:0000256" key="3">
    <source>
        <dbReference type="ARBA" id="ARBA00022525"/>
    </source>
</evidence>
<dbReference type="GO" id="GO:0008234">
    <property type="term" value="F:cysteine-type peptidase activity"/>
    <property type="evidence" value="ECO:0007669"/>
    <property type="project" value="UniProtKB-KW"/>
</dbReference>
<dbReference type="Gene3D" id="3.10.500.10">
    <property type="entry name" value="Staphopain proregion domain"/>
    <property type="match status" value="1"/>
</dbReference>
<comment type="subcellular location">
    <subcellularLocation>
        <location evidence="1">Secreted</location>
    </subcellularLocation>
</comment>
<keyword evidence="5" id="KW-0788">Thiol protease</keyword>
<dbReference type="RefSeq" id="WP_069639515.1">
    <property type="nucleotide sequence ID" value="NZ_JAFBEZ010000015.1"/>
</dbReference>
<comment type="caution">
    <text evidence="10">The sequence shown here is derived from an EMBL/GenBank/DDBJ whole genome shotgun (WGS) entry which is preliminary data.</text>
</comment>
<evidence type="ECO:0000256" key="8">
    <source>
        <dbReference type="PIRSR" id="PIRSR608750-1"/>
    </source>
</evidence>
<dbReference type="InterPro" id="IPR037155">
    <property type="entry name" value="Staphopain_pro_sf"/>
</dbReference>
<dbReference type="OrthoDB" id="5056238at2"/>
<evidence type="ECO:0000256" key="6">
    <source>
        <dbReference type="ARBA" id="ARBA00023026"/>
    </source>
</evidence>
<protein>
    <recommendedName>
        <fullName evidence="12">Staphopain proregion domain-containing protein</fullName>
    </recommendedName>
</protein>
<keyword evidence="5" id="KW-0645">Protease</keyword>
<keyword evidence="11" id="KW-1185">Reference proteome</keyword>
<evidence type="ECO:0000313" key="10">
    <source>
        <dbReference type="EMBL" id="OEG23164.1"/>
    </source>
</evidence>
<dbReference type="EMBL" id="MIKC01000007">
    <property type="protein sequence ID" value="OEG23164.1"/>
    <property type="molecule type" value="Genomic_DNA"/>
</dbReference>
<keyword evidence="6" id="KW-0843">Virulence</keyword>
<accession>A0A1E5HE02</accession>
<evidence type="ECO:0000256" key="7">
    <source>
        <dbReference type="ARBA" id="ARBA00023145"/>
    </source>
</evidence>
<dbReference type="SUPFAM" id="SSF54403">
    <property type="entry name" value="Cystatin/monellin"/>
    <property type="match status" value="1"/>
</dbReference>
<keyword evidence="3" id="KW-0964">Secreted</keyword>
<keyword evidence="4" id="KW-0378">Hydrolase</keyword>
<evidence type="ECO:0000256" key="4">
    <source>
        <dbReference type="ARBA" id="ARBA00022801"/>
    </source>
</evidence>
<feature type="active site" evidence="8">
    <location>
        <position position="341"/>
    </location>
</feature>
<dbReference type="AlphaFoldDB" id="A0A1E5HE02"/>
<comment type="similarity">
    <text evidence="2">Belongs to the peptidase C47 family.</text>
</comment>
<dbReference type="Proteomes" id="UP000094469">
    <property type="component" value="Unassembled WGS sequence"/>
</dbReference>
<keyword evidence="7" id="KW-0865">Zymogen</keyword>
<feature type="active site" evidence="8">
    <location>
        <position position="315"/>
    </location>
</feature>
<sequence>MKNVKRFGLGLLLTVGFMLNVGGVTKAEAASLYVESTDVPNETTVLATQNWQDYLNKMMLIDNGSSTDYYLGQPFTISYPESTAFNYPIIAKENKQIAYLLQIDSSDSQNPDSFMLSKALAKKLEDVSLTITTNNEQPIQLDGLNQNIFYNYMNTKQPLLTINTTDVPIEIPTSQSVKTIDITEPTAQPNLRSARALVEFDTNILPWNVYEIQEDQPWCQNFTMAAAINHQAGKQITSASEVIHKSHPNATETQLMDSNWITKQNLFDIINYVNKTYKYSLKLVNNTLPFSMIKNEIDNNAPVITDLKSTTAMGHSIALVGYTAPKNGDISSYPPYYFYWNPWWEDTFIVSSKSQYMTLGSSNYEWYRSIYNFRQGKYQDKINTIVTLQSFASQYQTGGNIPTNLRSKEYIIKDVKEVKQSNSKLAYYLEGLNQWVLEQDVKTYPTPLLNKNVLLLSKASNAQTGEFLDLSLRNKRYSAIQVKPVRQSNSKLAYYLAGLNKWILEQDITQ</sequence>
<name>A0A1E5HE02_9ENTE</name>
<evidence type="ECO:0000256" key="2">
    <source>
        <dbReference type="ARBA" id="ARBA00010245"/>
    </source>
</evidence>